<dbReference type="InterPro" id="IPR016024">
    <property type="entry name" value="ARM-type_fold"/>
</dbReference>
<accession>A0A5J4J8L3</accession>
<name>A0A5J4J8L3_9FLAO</name>
<sequence>MKVSQVIEQLHRLANPEKVAFKKAKYNIVTTNALGIYMKDLNLLAKEIGNDKPLALALFDTGLYDAQILCSKILKPKDVTPALMEQWLPTFENWEICDSFSMGLFSKTSFAQSKIVEWSRREREFEIRAAFATLASYTMADKKAANEIYESFYSLIIKAATDDRIYVKKAVNWALRSIGKRNSDLRKSAIATAIKISEIDHAAAKWIAKDALNELQSEKLKPLDYPRSIYRL</sequence>
<dbReference type="OrthoDB" id="1117222at2"/>
<dbReference type="AlphaFoldDB" id="A0A5J4J8L3"/>
<evidence type="ECO:0000313" key="1">
    <source>
        <dbReference type="EMBL" id="GER60887.1"/>
    </source>
</evidence>
<dbReference type="PANTHER" id="PTHR41291:SF1">
    <property type="entry name" value="DNA ALKYLATION REPAIR PROTEIN"/>
    <property type="match status" value="1"/>
</dbReference>
<dbReference type="Proteomes" id="UP000326509">
    <property type="component" value="Unassembled WGS sequence"/>
</dbReference>
<gene>
    <name evidence="1" type="ORF">ULMA_29950</name>
</gene>
<comment type="caution">
    <text evidence="1">The sequence shown here is derived from an EMBL/GenBank/DDBJ whole genome shotgun (WGS) entry which is preliminary data.</text>
</comment>
<organism evidence="1 2">
    <name type="scientific">Patiriisocius marinus</name>
    <dbReference type="NCBI Taxonomy" id="1397112"/>
    <lineage>
        <taxon>Bacteria</taxon>
        <taxon>Pseudomonadati</taxon>
        <taxon>Bacteroidota</taxon>
        <taxon>Flavobacteriia</taxon>
        <taxon>Flavobacteriales</taxon>
        <taxon>Flavobacteriaceae</taxon>
        <taxon>Patiriisocius</taxon>
    </lineage>
</organism>
<dbReference type="InterPro" id="IPR014825">
    <property type="entry name" value="DNA_alkylation"/>
</dbReference>
<dbReference type="Pfam" id="PF08713">
    <property type="entry name" value="DNA_alkylation"/>
    <property type="match status" value="1"/>
</dbReference>
<evidence type="ECO:0000313" key="2">
    <source>
        <dbReference type="Proteomes" id="UP000326509"/>
    </source>
</evidence>
<dbReference type="CDD" id="cd06561">
    <property type="entry name" value="AlkD_like"/>
    <property type="match status" value="1"/>
</dbReference>
<dbReference type="PANTHER" id="PTHR41291">
    <property type="entry name" value="DNA ALKYLATION REPAIR PROTEIN"/>
    <property type="match status" value="1"/>
</dbReference>
<dbReference type="Gene3D" id="1.25.10.90">
    <property type="match status" value="1"/>
</dbReference>
<dbReference type="EMBL" id="BKCG01000011">
    <property type="protein sequence ID" value="GER60887.1"/>
    <property type="molecule type" value="Genomic_DNA"/>
</dbReference>
<reference evidence="1 2" key="1">
    <citation type="submission" date="2019-08" db="EMBL/GenBank/DDBJ databases">
        <title>Draft genome sequence of Ulvibacter marinus type strain NBRC 109484.</title>
        <authorList>
            <person name="Kawano K."/>
            <person name="Ushijima N."/>
            <person name="Kihara M."/>
            <person name="Itoh H."/>
        </authorList>
    </citation>
    <scope>NUCLEOTIDE SEQUENCE [LARGE SCALE GENOMIC DNA]</scope>
    <source>
        <strain evidence="1 2">NBRC 109484</strain>
    </source>
</reference>
<evidence type="ECO:0008006" key="3">
    <source>
        <dbReference type="Google" id="ProtNLM"/>
    </source>
</evidence>
<protein>
    <recommendedName>
        <fullName evidence="3">DNA alkylation repair protein</fullName>
    </recommendedName>
</protein>
<keyword evidence="2" id="KW-1185">Reference proteome</keyword>
<proteinExistence type="predicted"/>
<dbReference type="SUPFAM" id="SSF48371">
    <property type="entry name" value="ARM repeat"/>
    <property type="match status" value="1"/>
</dbReference>
<dbReference type="RefSeq" id="WP_151675313.1">
    <property type="nucleotide sequence ID" value="NZ_BKCG01000011.1"/>
</dbReference>